<accession>A0A418W3P4</accession>
<protein>
    <submittedName>
        <fullName evidence="1">Uncharacterized protein</fullName>
    </submittedName>
</protein>
<name>A0A418W3P4_9PROT</name>
<reference evidence="1 2" key="1">
    <citation type="submission" date="2018-09" db="EMBL/GenBank/DDBJ databases">
        <authorList>
            <person name="Zhu H."/>
        </authorList>
    </citation>
    <scope>NUCLEOTIDE SEQUENCE [LARGE SCALE GENOMIC DNA]</scope>
    <source>
        <strain evidence="1 2">K2W22B-5</strain>
    </source>
</reference>
<dbReference type="Proteomes" id="UP000283458">
    <property type="component" value="Unassembled WGS sequence"/>
</dbReference>
<comment type="caution">
    <text evidence="1">The sequence shown here is derived from an EMBL/GenBank/DDBJ whole genome shotgun (WGS) entry which is preliminary data.</text>
</comment>
<gene>
    <name evidence="1" type="ORF">D3877_08985</name>
</gene>
<dbReference type="AlphaFoldDB" id="A0A418W3P4"/>
<dbReference type="EMBL" id="QYUL01000001">
    <property type="protein sequence ID" value="RJF84629.1"/>
    <property type="molecule type" value="Genomic_DNA"/>
</dbReference>
<organism evidence="1 2">
    <name type="scientific">Azospirillum cavernae</name>
    <dbReference type="NCBI Taxonomy" id="2320860"/>
    <lineage>
        <taxon>Bacteria</taxon>
        <taxon>Pseudomonadati</taxon>
        <taxon>Pseudomonadota</taxon>
        <taxon>Alphaproteobacteria</taxon>
        <taxon>Rhodospirillales</taxon>
        <taxon>Azospirillaceae</taxon>
        <taxon>Azospirillum</taxon>
    </lineage>
</organism>
<sequence>MRPILRFDVVVTMDRNAALTAAADALGGAGGWIVDHSLFSDVMAVIRFALPGDRVGDFGRRLDASGLTLDPVATDGPSSDEVAGLLTLTFARGTGDLKREVPAFQ</sequence>
<keyword evidence="2" id="KW-1185">Reference proteome</keyword>
<evidence type="ECO:0000313" key="2">
    <source>
        <dbReference type="Proteomes" id="UP000283458"/>
    </source>
</evidence>
<dbReference type="RefSeq" id="WP_119830274.1">
    <property type="nucleotide sequence ID" value="NZ_QYUL01000001.1"/>
</dbReference>
<proteinExistence type="predicted"/>
<dbReference type="OrthoDB" id="513580at2"/>
<evidence type="ECO:0000313" key="1">
    <source>
        <dbReference type="EMBL" id="RJF84629.1"/>
    </source>
</evidence>